<accession>A0A7W9BSG4</accession>
<dbReference type="OrthoDB" id="7209949at2"/>
<keyword evidence="4" id="KW-1185">Reference proteome</keyword>
<dbReference type="InterPro" id="IPR016064">
    <property type="entry name" value="NAD/diacylglycerol_kinase_sf"/>
</dbReference>
<evidence type="ECO:0000256" key="1">
    <source>
        <dbReference type="SAM" id="Phobius"/>
    </source>
</evidence>
<protein>
    <recommendedName>
        <fullName evidence="2">DAGKc domain-containing protein</fullName>
    </recommendedName>
</protein>
<keyword evidence="1" id="KW-1133">Transmembrane helix</keyword>
<sequence>MVRVALLSNPKSTGNRSLLPRIRAFCAEHDDIFHYEVEEVAQIGEALRTIARVEPVVLVINGGDGTVQTVLTEIHHGQWFGETPPPVAVLPNGKTNLIALDLGAVGDPVAALERVMEIARNGVDAYVVRRELIALTSGDDASVRPVMGMFLGGAGLADSILFCRNKVYPLGLPNGFSHVLTAFAVVLSLIFGIRAAFLPPRPGHVKVSLMRQGQLQGRFSIMIVTTLQKMLIGTSASTMAGGDEGALKLMMVDHRPWTLVRAIFAGISGRLGKQAMNGVHVERGDEIRIEGVRSSVILDGELFQNVEGFPIVLKHTSPVPFLRLAA</sequence>
<dbReference type="Pfam" id="PF00781">
    <property type="entry name" value="DAGK_cat"/>
    <property type="match status" value="1"/>
</dbReference>
<proteinExistence type="predicted"/>
<dbReference type="InterPro" id="IPR017438">
    <property type="entry name" value="ATP-NAD_kinase_N"/>
</dbReference>
<dbReference type="Proteomes" id="UP000546701">
    <property type="component" value="Unassembled WGS sequence"/>
</dbReference>
<dbReference type="SMART" id="SM00046">
    <property type="entry name" value="DAGKc"/>
    <property type="match status" value="1"/>
</dbReference>
<dbReference type="GO" id="GO:0016301">
    <property type="term" value="F:kinase activity"/>
    <property type="evidence" value="ECO:0007669"/>
    <property type="project" value="InterPro"/>
</dbReference>
<dbReference type="Gene3D" id="2.60.200.40">
    <property type="match status" value="1"/>
</dbReference>
<dbReference type="InterPro" id="IPR001206">
    <property type="entry name" value="Diacylglycerol_kinase_cat_dom"/>
</dbReference>
<name>A0A7W9BSG4_9SPHN</name>
<dbReference type="EMBL" id="JACIJR010000004">
    <property type="protein sequence ID" value="MBB5729306.1"/>
    <property type="molecule type" value="Genomic_DNA"/>
</dbReference>
<dbReference type="Gene3D" id="3.40.50.10330">
    <property type="entry name" value="Probable inorganic polyphosphate/atp-NAD kinase, domain 1"/>
    <property type="match status" value="1"/>
</dbReference>
<comment type="caution">
    <text evidence="3">The sequence shown here is derived from an EMBL/GenBank/DDBJ whole genome shotgun (WGS) entry which is preliminary data.</text>
</comment>
<evidence type="ECO:0000313" key="4">
    <source>
        <dbReference type="Proteomes" id="UP000546701"/>
    </source>
</evidence>
<reference evidence="3 4" key="1">
    <citation type="submission" date="2020-08" db="EMBL/GenBank/DDBJ databases">
        <title>Genomic Encyclopedia of Type Strains, Phase IV (KMG-IV): sequencing the most valuable type-strain genomes for metagenomic binning, comparative biology and taxonomic classification.</title>
        <authorList>
            <person name="Goeker M."/>
        </authorList>
    </citation>
    <scope>NUCLEOTIDE SEQUENCE [LARGE SCALE GENOMIC DNA]</scope>
    <source>
        <strain evidence="3 4">DSM 103336</strain>
    </source>
</reference>
<dbReference type="PROSITE" id="PS50146">
    <property type="entry name" value="DAGK"/>
    <property type="match status" value="1"/>
</dbReference>
<feature type="transmembrane region" description="Helical" evidence="1">
    <location>
        <begin position="175"/>
        <end position="197"/>
    </location>
</feature>
<gene>
    <name evidence="3" type="ORF">FHS99_001791</name>
</gene>
<dbReference type="SUPFAM" id="SSF111331">
    <property type="entry name" value="NAD kinase/diacylglycerol kinase-like"/>
    <property type="match status" value="1"/>
</dbReference>
<evidence type="ECO:0000259" key="2">
    <source>
        <dbReference type="PROSITE" id="PS50146"/>
    </source>
</evidence>
<organism evidence="3 4">
    <name type="scientific">Sphingomonas prati</name>
    <dbReference type="NCBI Taxonomy" id="1843237"/>
    <lineage>
        <taxon>Bacteria</taxon>
        <taxon>Pseudomonadati</taxon>
        <taxon>Pseudomonadota</taxon>
        <taxon>Alphaproteobacteria</taxon>
        <taxon>Sphingomonadales</taxon>
        <taxon>Sphingomonadaceae</taxon>
        <taxon>Sphingomonas</taxon>
    </lineage>
</organism>
<keyword evidence="1" id="KW-0812">Transmembrane</keyword>
<dbReference type="AlphaFoldDB" id="A0A7W9BSG4"/>
<evidence type="ECO:0000313" key="3">
    <source>
        <dbReference type="EMBL" id="MBB5729306.1"/>
    </source>
</evidence>
<dbReference type="RefSeq" id="WP_157175450.1">
    <property type="nucleotide sequence ID" value="NZ_BMJP01000001.1"/>
</dbReference>
<keyword evidence="1" id="KW-0472">Membrane</keyword>
<feature type="domain" description="DAGKc" evidence="2">
    <location>
        <begin position="1"/>
        <end position="132"/>
    </location>
</feature>